<keyword evidence="1" id="KW-0732">Signal</keyword>
<reference evidence="2" key="1">
    <citation type="submission" date="2018-01" db="EMBL/GenBank/DDBJ databases">
        <title>An insight into the sialome of Amazonian anophelines.</title>
        <authorList>
            <person name="Ribeiro J.M."/>
            <person name="Scarpassa V."/>
            <person name="Calvo E."/>
        </authorList>
    </citation>
    <scope>NUCLEOTIDE SEQUENCE</scope>
</reference>
<evidence type="ECO:0000256" key="1">
    <source>
        <dbReference type="SAM" id="SignalP"/>
    </source>
</evidence>
<protein>
    <submittedName>
        <fullName evidence="2">Putative secreted protein</fullName>
    </submittedName>
</protein>
<organism evidence="2">
    <name type="scientific">Anopheles darlingi</name>
    <name type="common">Mosquito</name>
    <dbReference type="NCBI Taxonomy" id="43151"/>
    <lineage>
        <taxon>Eukaryota</taxon>
        <taxon>Metazoa</taxon>
        <taxon>Ecdysozoa</taxon>
        <taxon>Arthropoda</taxon>
        <taxon>Hexapoda</taxon>
        <taxon>Insecta</taxon>
        <taxon>Pterygota</taxon>
        <taxon>Neoptera</taxon>
        <taxon>Endopterygota</taxon>
        <taxon>Diptera</taxon>
        <taxon>Nematocera</taxon>
        <taxon>Culicoidea</taxon>
        <taxon>Culicidae</taxon>
        <taxon>Anophelinae</taxon>
        <taxon>Anopheles</taxon>
    </lineage>
</organism>
<evidence type="ECO:0000313" key="2">
    <source>
        <dbReference type="EMBL" id="MBW72844.1"/>
    </source>
</evidence>
<name>A0A2M4D5J2_ANODA</name>
<dbReference type="EMBL" id="GGFL01008666">
    <property type="protein sequence ID" value="MBW72844.1"/>
    <property type="molecule type" value="Transcribed_RNA"/>
</dbReference>
<proteinExistence type="predicted"/>
<accession>A0A2M4D5J2</accession>
<feature type="chain" id="PRO_5014779269" evidence="1">
    <location>
        <begin position="21"/>
        <end position="73"/>
    </location>
</feature>
<dbReference type="AlphaFoldDB" id="A0A2M4D5J2"/>
<sequence length="73" mass="8085">MTRCFLFAALCTVIVQPANHCGEFWGVPLRRPFACLLRCCCCCCPDRLPMTSAPIVTVTGHSLTRRSTETHAI</sequence>
<feature type="signal peptide" evidence="1">
    <location>
        <begin position="1"/>
        <end position="20"/>
    </location>
</feature>